<reference evidence="9" key="1">
    <citation type="journal article" date="2014" name="Science">
        <title>The coffee genome provides insight into the convergent evolution of caffeine biosynthesis.</title>
        <authorList>
            <person name="Denoeud F."/>
            <person name="Carretero-Paulet L."/>
            <person name="Dereeper A."/>
            <person name="Droc G."/>
            <person name="Guyot R."/>
            <person name="Pietrella M."/>
            <person name="Zheng C."/>
            <person name="Alberti A."/>
            <person name="Anthony F."/>
            <person name="Aprea G."/>
            <person name="Aury J.M."/>
            <person name="Bento P."/>
            <person name="Bernard M."/>
            <person name="Bocs S."/>
            <person name="Campa C."/>
            <person name="Cenci A."/>
            <person name="Combes M.C."/>
            <person name="Crouzillat D."/>
            <person name="Da Silva C."/>
            <person name="Daddiego L."/>
            <person name="De Bellis F."/>
            <person name="Dussert S."/>
            <person name="Garsmeur O."/>
            <person name="Gayraud T."/>
            <person name="Guignon V."/>
            <person name="Jahn K."/>
            <person name="Jamilloux V."/>
            <person name="Joet T."/>
            <person name="Labadie K."/>
            <person name="Lan T."/>
            <person name="Leclercq J."/>
            <person name="Lepelley M."/>
            <person name="Leroy T."/>
            <person name="Li L.T."/>
            <person name="Librado P."/>
            <person name="Lopez L."/>
            <person name="Munoz A."/>
            <person name="Noel B."/>
            <person name="Pallavicini A."/>
            <person name="Perrotta G."/>
            <person name="Poncet V."/>
            <person name="Pot D."/>
            <person name="Priyono X."/>
            <person name="Rigoreau M."/>
            <person name="Rouard M."/>
            <person name="Rozas J."/>
            <person name="Tranchant-Dubreuil C."/>
            <person name="VanBuren R."/>
            <person name="Zhang Q."/>
            <person name="Andrade A.C."/>
            <person name="Argout X."/>
            <person name="Bertrand B."/>
            <person name="de Kochko A."/>
            <person name="Graziosi G."/>
            <person name="Henry R.J."/>
            <person name="Jayarama X."/>
            <person name="Ming R."/>
            <person name="Nagai C."/>
            <person name="Rounsley S."/>
            <person name="Sankoff D."/>
            <person name="Giuliano G."/>
            <person name="Albert V.A."/>
            <person name="Wincker P."/>
            <person name="Lashermes P."/>
        </authorList>
    </citation>
    <scope>NUCLEOTIDE SEQUENCE [LARGE SCALE GENOMIC DNA]</scope>
    <source>
        <strain evidence="9">cv. DH200-94</strain>
    </source>
</reference>
<dbReference type="InterPro" id="IPR033896">
    <property type="entry name" value="MEF2-like_N"/>
</dbReference>
<dbReference type="GO" id="GO:0000978">
    <property type="term" value="F:RNA polymerase II cis-regulatory region sequence-specific DNA binding"/>
    <property type="evidence" value="ECO:0007669"/>
    <property type="project" value="TreeGrafter"/>
</dbReference>
<dbReference type="SMART" id="SM00432">
    <property type="entry name" value="MADS"/>
    <property type="match status" value="1"/>
</dbReference>
<dbReference type="SUPFAM" id="SSF55455">
    <property type="entry name" value="SRF-like"/>
    <property type="match status" value="1"/>
</dbReference>
<evidence type="ECO:0000256" key="6">
    <source>
        <dbReference type="SAM" id="Coils"/>
    </source>
</evidence>
<keyword evidence="3" id="KW-0238">DNA-binding</keyword>
<dbReference type="OMA" id="GNCELNM"/>
<dbReference type="GO" id="GO:0045944">
    <property type="term" value="P:positive regulation of transcription by RNA polymerase II"/>
    <property type="evidence" value="ECO:0007669"/>
    <property type="project" value="InterPro"/>
</dbReference>
<keyword evidence="9" id="KW-1185">Reference proteome</keyword>
<evidence type="ECO:0000259" key="7">
    <source>
        <dbReference type="PROSITE" id="PS50066"/>
    </source>
</evidence>
<dbReference type="PhylomeDB" id="A0A068TPM5"/>
<gene>
    <name evidence="8" type="ORF">GSCOC_T00014628001</name>
</gene>
<dbReference type="Gene3D" id="3.40.1810.10">
    <property type="entry name" value="Transcription factor, MADS-box"/>
    <property type="match status" value="1"/>
</dbReference>
<accession>A0A068TPM5</accession>
<evidence type="ECO:0000256" key="3">
    <source>
        <dbReference type="ARBA" id="ARBA00023125"/>
    </source>
</evidence>
<keyword evidence="2" id="KW-0805">Transcription regulation</keyword>
<dbReference type="EMBL" id="HG739085">
    <property type="protein sequence ID" value="CDO97318.1"/>
    <property type="molecule type" value="Genomic_DNA"/>
</dbReference>
<protein>
    <recommendedName>
        <fullName evidence="7">MADS-box domain-containing protein</fullName>
    </recommendedName>
</protein>
<evidence type="ECO:0000256" key="1">
    <source>
        <dbReference type="ARBA" id="ARBA00004123"/>
    </source>
</evidence>
<dbReference type="PANTHER" id="PTHR11945:SF776">
    <property type="entry name" value="AGAMOUS-LIKE 50-RELATED"/>
    <property type="match status" value="1"/>
</dbReference>
<evidence type="ECO:0000256" key="2">
    <source>
        <dbReference type="ARBA" id="ARBA00023015"/>
    </source>
</evidence>
<comment type="subcellular location">
    <subcellularLocation>
        <location evidence="1">Nucleus</location>
    </subcellularLocation>
</comment>
<dbReference type="InterPro" id="IPR036879">
    <property type="entry name" value="TF_MADSbox_sf"/>
</dbReference>
<dbReference type="PRINTS" id="PR00404">
    <property type="entry name" value="MADSDOMAIN"/>
</dbReference>
<dbReference type="FunCoup" id="A0A068TPM5">
    <property type="interactions" value="39"/>
</dbReference>
<dbReference type="Pfam" id="PF00319">
    <property type="entry name" value="SRF-TF"/>
    <property type="match status" value="1"/>
</dbReference>
<evidence type="ECO:0000313" key="8">
    <source>
        <dbReference type="EMBL" id="CDO97318.1"/>
    </source>
</evidence>
<dbReference type="PROSITE" id="PS50066">
    <property type="entry name" value="MADS_BOX_2"/>
    <property type="match status" value="1"/>
</dbReference>
<proteinExistence type="predicted"/>
<keyword evidence="4" id="KW-0804">Transcription</keyword>
<keyword evidence="5" id="KW-0539">Nucleus</keyword>
<dbReference type="Proteomes" id="UP000295252">
    <property type="component" value="Chromosome IV"/>
</dbReference>
<sequence length="205" mass="22658">MARKSKGRQKIEMTRMSKESNLLVTFSKRRSGLFKKAYELHTLCGAEIAIIVFSPGKKVFSYGHPCLYSIIDRFAHRAASIRELNMQLTEMLNQLDAERKRGEELIKLRTASQGRCWWEAPVNDLGLQELEQLKAAMEELKKNVANQAEKLMVEASNATAFLGSSSSKGGGHVGPSNIDAKVPPPGLGLSMTPHGFALGYGRGFF</sequence>
<feature type="coiled-coil region" evidence="6">
    <location>
        <begin position="78"/>
        <end position="154"/>
    </location>
</feature>
<dbReference type="PANTHER" id="PTHR11945">
    <property type="entry name" value="MADS BOX PROTEIN"/>
    <property type="match status" value="1"/>
</dbReference>
<keyword evidence="6" id="KW-0175">Coiled coil</keyword>
<dbReference type="InParanoid" id="A0A068TPM5"/>
<dbReference type="Gene3D" id="6.10.140.920">
    <property type="match status" value="1"/>
</dbReference>
<dbReference type="Gramene" id="CDO97318">
    <property type="protein sequence ID" value="CDO97318"/>
    <property type="gene ID" value="GSCOC_T00014628001"/>
</dbReference>
<feature type="domain" description="MADS-box" evidence="7">
    <location>
        <begin position="6"/>
        <end position="66"/>
    </location>
</feature>
<evidence type="ECO:0000256" key="4">
    <source>
        <dbReference type="ARBA" id="ARBA00023163"/>
    </source>
</evidence>
<dbReference type="GO" id="GO:0005634">
    <property type="term" value="C:nucleus"/>
    <property type="evidence" value="ECO:0007669"/>
    <property type="project" value="UniProtKB-SubCell"/>
</dbReference>
<evidence type="ECO:0000256" key="5">
    <source>
        <dbReference type="ARBA" id="ARBA00023242"/>
    </source>
</evidence>
<evidence type="ECO:0000313" key="9">
    <source>
        <dbReference type="Proteomes" id="UP000295252"/>
    </source>
</evidence>
<dbReference type="AlphaFoldDB" id="A0A068TPM5"/>
<organism evidence="8 9">
    <name type="scientific">Coffea canephora</name>
    <name type="common">Robusta coffee</name>
    <dbReference type="NCBI Taxonomy" id="49390"/>
    <lineage>
        <taxon>Eukaryota</taxon>
        <taxon>Viridiplantae</taxon>
        <taxon>Streptophyta</taxon>
        <taxon>Embryophyta</taxon>
        <taxon>Tracheophyta</taxon>
        <taxon>Spermatophyta</taxon>
        <taxon>Magnoliopsida</taxon>
        <taxon>eudicotyledons</taxon>
        <taxon>Gunneridae</taxon>
        <taxon>Pentapetalae</taxon>
        <taxon>asterids</taxon>
        <taxon>lamiids</taxon>
        <taxon>Gentianales</taxon>
        <taxon>Rubiaceae</taxon>
        <taxon>Ixoroideae</taxon>
        <taxon>Gardenieae complex</taxon>
        <taxon>Bertiereae - Coffeeae clade</taxon>
        <taxon>Coffeeae</taxon>
        <taxon>Coffea</taxon>
    </lineage>
</organism>
<dbReference type="InterPro" id="IPR002100">
    <property type="entry name" value="TF_MADSbox"/>
</dbReference>
<dbReference type="CDD" id="cd00265">
    <property type="entry name" value="MADS_MEF2_like"/>
    <property type="match status" value="1"/>
</dbReference>
<dbReference type="GO" id="GO:0046983">
    <property type="term" value="F:protein dimerization activity"/>
    <property type="evidence" value="ECO:0007669"/>
    <property type="project" value="InterPro"/>
</dbReference>
<dbReference type="GO" id="GO:0000981">
    <property type="term" value="F:DNA-binding transcription factor activity, RNA polymerase II-specific"/>
    <property type="evidence" value="ECO:0007669"/>
    <property type="project" value="TreeGrafter"/>
</dbReference>
<dbReference type="OrthoDB" id="1613165at2759"/>
<name>A0A068TPM5_COFCA</name>
<dbReference type="FunFam" id="3.40.1810.10:FF:000006">
    <property type="entry name" value="Agamous-like MADS-box protein AGL62"/>
    <property type="match status" value="1"/>
</dbReference>